<keyword evidence="4" id="KW-0479">Metal-binding</keyword>
<dbReference type="InterPro" id="IPR008753">
    <property type="entry name" value="Peptidase_M13_N"/>
</dbReference>
<dbReference type="SUPFAM" id="SSF55486">
    <property type="entry name" value="Metalloproteases ('zincins'), catalytic domain"/>
    <property type="match status" value="1"/>
</dbReference>
<sequence>MWKLLILVPFCCCAPRIPSPCEDDSKNFGTSAGYRVASEMLTKSINFSVDPCMDFFEFTCGNWIANHPIPSHKTSYSQFGNLSDKVQEEMRGIFESKEIFGSKSINALKAMYNRCMDKEELNAIGSRRLIESIRDYGVWPMVDGDHKWRVEDFDLTSLLIHVAEMRGVDVFVSNYVTLDNRNVSRRLIEFDQGDLGLGDSTRDYYLDREKHGKKISAYRQLLISKVALFLEESNLPENKTKIAQDVDEIIDLETKFAKILVPDEDRRNYSEQYNLRRLNDLQKLMPLVDWTRYFHSVAPYVVHDYLASNPEILIVEIDFMRRVTNLLQSTDPRIITNYVYMRYSSSWAGELGERYEDISQEFHRIMYGKKRKAPRWKECTSNTMHRMQYATGAMYVRKVFDKASKNVTLEMIDDLQDVFREMVAANDWMDRQTKATALDKANQMLRQIAFPDFILDDGKLDDHYSGFSVEESDSYSHMVQKLSRWSLEYGYKRLIKPVDRSEFNFNSAIVNAYYSSTSNSIKFPAAILQAPFFHHSFPRALNYGGIGAVIGHEITHGFDDQGRQFDSAGNLREWWDADVKKKFEERAQCIINQYGKLEVPGTGFKVNGKLTQGENIADNGGVKQAFRAYKNYLRKHGEEKRIKGLEQYNNEQMFFLGYGTVWCGHMTNDAMINLLLTDPHSPQRYRVNQVLANQPEFAAAFQCDVGTPMNPIERCAVW</sequence>
<evidence type="ECO:0000256" key="6">
    <source>
        <dbReference type="ARBA" id="ARBA00022833"/>
    </source>
</evidence>
<dbReference type="CDD" id="cd08662">
    <property type="entry name" value="M13"/>
    <property type="match status" value="1"/>
</dbReference>
<dbReference type="PROSITE" id="PS51885">
    <property type="entry name" value="NEPRILYSIN"/>
    <property type="match status" value="1"/>
</dbReference>
<dbReference type="Proteomes" id="UP001303046">
    <property type="component" value="Unassembled WGS sequence"/>
</dbReference>
<dbReference type="Gene3D" id="1.10.1380.10">
    <property type="entry name" value="Neutral endopeptidase , domain2"/>
    <property type="match status" value="1"/>
</dbReference>
<evidence type="ECO:0000256" key="7">
    <source>
        <dbReference type="ARBA" id="ARBA00023049"/>
    </source>
</evidence>
<keyword evidence="11" id="KW-1185">Reference proteome</keyword>
<comment type="caution">
    <text evidence="10">The sequence shown here is derived from an EMBL/GenBank/DDBJ whole genome shotgun (WGS) entry which is preliminary data.</text>
</comment>
<dbReference type="Pfam" id="PF01431">
    <property type="entry name" value="Peptidase_M13"/>
    <property type="match status" value="1"/>
</dbReference>
<evidence type="ECO:0000259" key="8">
    <source>
        <dbReference type="Pfam" id="PF01431"/>
    </source>
</evidence>
<keyword evidence="5" id="KW-0378">Hydrolase</keyword>
<dbReference type="Gene3D" id="3.40.390.10">
    <property type="entry name" value="Collagenase (Catalytic Domain)"/>
    <property type="match status" value="1"/>
</dbReference>
<dbReference type="InterPro" id="IPR000718">
    <property type="entry name" value="Peptidase_M13"/>
</dbReference>
<dbReference type="PRINTS" id="PR00786">
    <property type="entry name" value="NEPRILYSIN"/>
</dbReference>
<dbReference type="InterPro" id="IPR018497">
    <property type="entry name" value="Peptidase_M13_C"/>
</dbReference>
<evidence type="ECO:0000256" key="2">
    <source>
        <dbReference type="ARBA" id="ARBA00007357"/>
    </source>
</evidence>
<dbReference type="InterPro" id="IPR024079">
    <property type="entry name" value="MetalloPept_cat_dom_sf"/>
</dbReference>
<keyword evidence="6" id="KW-0862">Zinc</keyword>
<keyword evidence="3" id="KW-0645">Protease</keyword>
<evidence type="ECO:0008006" key="12">
    <source>
        <dbReference type="Google" id="ProtNLM"/>
    </source>
</evidence>
<evidence type="ECO:0000313" key="11">
    <source>
        <dbReference type="Proteomes" id="UP001303046"/>
    </source>
</evidence>
<evidence type="ECO:0000256" key="5">
    <source>
        <dbReference type="ARBA" id="ARBA00022801"/>
    </source>
</evidence>
<reference evidence="10 11" key="1">
    <citation type="submission" date="2023-08" db="EMBL/GenBank/DDBJ databases">
        <title>A Necator americanus chromosomal reference genome.</title>
        <authorList>
            <person name="Ilik V."/>
            <person name="Petrzelkova K.J."/>
            <person name="Pardy F."/>
            <person name="Fuh T."/>
            <person name="Niatou-Singa F.S."/>
            <person name="Gouil Q."/>
            <person name="Baker L."/>
            <person name="Ritchie M.E."/>
            <person name="Jex A.R."/>
            <person name="Gazzola D."/>
            <person name="Li H."/>
            <person name="Toshio Fujiwara R."/>
            <person name="Zhan B."/>
            <person name="Aroian R.V."/>
            <person name="Pafco B."/>
            <person name="Schwarz E.M."/>
        </authorList>
    </citation>
    <scope>NUCLEOTIDE SEQUENCE [LARGE SCALE GENOMIC DNA]</scope>
    <source>
        <strain evidence="10 11">Aroian</strain>
        <tissue evidence="10">Whole animal</tissue>
    </source>
</reference>
<keyword evidence="7" id="KW-0482">Metalloprotease</keyword>
<evidence type="ECO:0000256" key="3">
    <source>
        <dbReference type="ARBA" id="ARBA00022670"/>
    </source>
</evidence>
<evidence type="ECO:0000256" key="1">
    <source>
        <dbReference type="ARBA" id="ARBA00001947"/>
    </source>
</evidence>
<dbReference type="Pfam" id="PF05649">
    <property type="entry name" value="Peptidase_M13_N"/>
    <property type="match status" value="1"/>
</dbReference>
<evidence type="ECO:0000259" key="9">
    <source>
        <dbReference type="Pfam" id="PF05649"/>
    </source>
</evidence>
<gene>
    <name evidence="10" type="primary">Necator_chrII.g6901</name>
    <name evidence="10" type="ORF">RB195_019108</name>
</gene>
<dbReference type="PANTHER" id="PTHR11733:SF237">
    <property type="entry name" value="NEPRILYSIN-LIKE 4"/>
    <property type="match status" value="1"/>
</dbReference>
<dbReference type="PANTHER" id="PTHR11733">
    <property type="entry name" value="ZINC METALLOPROTEASE FAMILY M13 NEPRILYSIN-RELATED"/>
    <property type="match status" value="1"/>
</dbReference>
<proteinExistence type="inferred from homology"/>
<accession>A0ABR1CE89</accession>
<evidence type="ECO:0000313" key="10">
    <source>
        <dbReference type="EMBL" id="KAK6736231.1"/>
    </source>
</evidence>
<comment type="similarity">
    <text evidence="2">Belongs to the peptidase M13 family.</text>
</comment>
<name>A0ABR1CE89_NECAM</name>
<dbReference type="InterPro" id="IPR042089">
    <property type="entry name" value="Peptidase_M13_dom_2"/>
</dbReference>
<organism evidence="10 11">
    <name type="scientific">Necator americanus</name>
    <name type="common">Human hookworm</name>
    <dbReference type="NCBI Taxonomy" id="51031"/>
    <lineage>
        <taxon>Eukaryota</taxon>
        <taxon>Metazoa</taxon>
        <taxon>Ecdysozoa</taxon>
        <taxon>Nematoda</taxon>
        <taxon>Chromadorea</taxon>
        <taxon>Rhabditida</taxon>
        <taxon>Rhabditina</taxon>
        <taxon>Rhabditomorpha</taxon>
        <taxon>Strongyloidea</taxon>
        <taxon>Ancylostomatidae</taxon>
        <taxon>Bunostominae</taxon>
        <taxon>Necator</taxon>
    </lineage>
</organism>
<evidence type="ECO:0000256" key="4">
    <source>
        <dbReference type="ARBA" id="ARBA00022723"/>
    </source>
</evidence>
<protein>
    <recommendedName>
        <fullName evidence="12">Peptidase family M13</fullName>
    </recommendedName>
</protein>
<feature type="domain" description="Peptidase M13 C-terminal" evidence="8">
    <location>
        <begin position="511"/>
        <end position="717"/>
    </location>
</feature>
<feature type="domain" description="Peptidase M13 N-terminal" evidence="9">
    <location>
        <begin position="51"/>
        <end position="451"/>
    </location>
</feature>
<dbReference type="EMBL" id="JAVFWL010000002">
    <property type="protein sequence ID" value="KAK6736231.1"/>
    <property type="molecule type" value="Genomic_DNA"/>
</dbReference>
<comment type="cofactor">
    <cofactor evidence="1">
        <name>Zn(2+)</name>
        <dbReference type="ChEBI" id="CHEBI:29105"/>
    </cofactor>
</comment>